<evidence type="ECO:0000256" key="6">
    <source>
        <dbReference type="ARBA" id="ARBA00023004"/>
    </source>
</evidence>
<comment type="cofactor">
    <cofactor evidence="1">
        <name>L-ascorbate</name>
        <dbReference type="ChEBI" id="CHEBI:38290"/>
    </cofactor>
</comment>
<protein>
    <recommendedName>
        <fullName evidence="8">Prolyl 4-hydroxylase alpha subunit domain-containing protein</fullName>
    </recommendedName>
</protein>
<keyword evidence="2" id="KW-0479">Metal-binding</keyword>
<proteinExistence type="predicted"/>
<dbReference type="GO" id="GO:0031418">
    <property type="term" value="F:L-ascorbic acid binding"/>
    <property type="evidence" value="ECO:0007669"/>
    <property type="project" value="UniProtKB-KW"/>
</dbReference>
<dbReference type="GO" id="GO:0005783">
    <property type="term" value="C:endoplasmic reticulum"/>
    <property type="evidence" value="ECO:0007669"/>
    <property type="project" value="TreeGrafter"/>
</dbReference>
<keyword evidence="6" id="KW-0408">Iron</keyword>
<evidence type="ECO:0000313" key="10">
    <source>
        <dbReference type="Proteomes" id="UP000054495"/>
    </source>
</evidence>
<accession>A0A0D6LWA8</accession>
<evidence type="ECO:0000313" key="9">
    <source>
        <dbReference type="EMBL" id="EPB76325.1"/>
    </source>
</evidence>
<sequence>MKILSLSCVLFLICRPVLSKKGEAWRDDYVRWCLYPHSDEYEDYFCVNYVWNYVRINVEILSFEPVILVYRDFLPRRKVDAFLADIKEKRKDEPKRTFPTDGSPLKFYPAETTMEHKEGRGAALVYEQIATMIPAIDFTVSEPWQILSYESGDDHPPRYDFIEGAKDEMTKKYGNRFATVMVMLKKADAMGHTIFPTSNTTVELEEGDVILWTNMNGEGTESLGALHGDCVVWEGEKVTASLRVRAKGQFLIKTSMVAGIYHVVAVAKPRPNMLKDFKQHQANKL</sequence>
<keyword evidence="7" id="KW-0732">Signal</keyword>
<keyword evidence="5" id="KW-0560">Oxidoreductase</keyword>
<dbReference type="InterPro" id="IPR006620">
    <property type="entry name" value="Pro_4_hyd_alph"/>
</dbReference>
<evidence type="ECO:0000256" key="3">
    <source>
        <dbReference type="ARBA" id="ARBA00022896"/>
    </source>
</evidence>
<feature type="signal peptide" evidence="7">
    <location>
        <begin position="1"/>
        <end position="19"/>
    </location>
</feature>
<feature type="chain" id="PRO_5002307396" description="Prolyl 4-hydroxylase alpha subunit domain-containing protein" evidence="7">
    <location>
        <begin position="20"/>
        <end position="285"/>
    </location>
</feature>
<dbReference type="EMBL" id="KE124868">
    <property type="protein sequence ID" value="EPB76325.1"/>
    <property type="molecule type" value="Genomic_DNA"/>
</dbReference>
<dbReference type="SMART" id="SM00702">
    <property type="entry name" value="P4Hc"/>
    <property type="match status" value="1"/>
</dbReference>
<keyword evidence="4" id="KW-0223">Dioxygenase</keyword>
<feature type="domain" description="Prolyl 4-hydroxylase alpha subunit" evidence="8">
    <location>
        <begin position="65"/>
        <end position="245"/>
    </location>
</feature>
<dbReference type="InterPro" id="IPR045054">
    <property type="entry name" value="P4HA-like"/>
</dbReference>
<keyword evidence="3" id="KW-0847">Vitamin C</keyword>
<evidence type="ECO:0000256" key="1">
    <source>
        <dbReference type="ARBA" id="ARBA00001961"/>
    </source>
</evidence>
<dbReference type="PANTHER" id="PTHR10869">
    <property type="entry name" value="PROLYL 4-HYDROXYLASE ALPHA SUBUNIT"/>
    <property type="match status" value="1"/>
</dbReference>
<evidence type="ECO:0000256" key="7">
    <source>
        <dbReference type="SAM" id="SignalP"/>
    </source>
</evidence>
<keyword evidence="10" id="KW-1185">Reference proteome</keyword>
<evidence type="ECO:0000256" key="4">
    <source>
        <dbReference type="ARBA" id="ARBA00022964"/>
    </source>
</evidence>
<name>A0A0D6LWA8_9BILA</name>
<dbReference type="GO" id="GO:0004656">
    <property type="term" value="F:procollagen-proline 4-dioxygenase activity"/>
    <property type="evidence" value="ECO:0007669"/>
    <property type="project" value="TreeGrafter"/>
</dbReference>
<evidence type="ECO:0000256" key="2">
    <source>
        <dbReference type="ARBA" id="ARBA00022723"/>
    </source>
</evidence>
<gene>
    <name evidence="9" type="ORF">ANCCEY_04582</name>
</gene>
<dbReference type="GO" id="GO:0005506">
    <property type="term" value="F:iron ion binding"/>
    <property type="evidence" value="ECO:0007669"/>
    <property type="project" value="InterPro"/>
</dbReference>
<dbReference type="PANTHER" id="PTHR10869:SF244">
    <property type="entry name" value="PROLYL 4-HYDROXYLASE SUBUNIT ALPHA-2"/>
    <property type="match status" value="1"/>
</dbReference>
<reference evidence="9 10" key="1">
    <citation type="submission" date="2013-05" db="EMBL/GenBank/DDBJ databases">
        <title>Draft genome of the parasitic nematode Anyclostoma ceylanicum.</title>
        <authorList>
            <person name="Mitreva M."/>
        </authorList>
    </citation>
    <scope>NUCLEOTIDE SEQUENCE [LARGE SCALE GENOMIC DNA]</scope>
</reference>
<evidence type="ECO:0000256" key="5">
    <source>
        <dbReference type="ARBA" id="ARBA00023002"/>
    </source>
</evidence>
<evidence type="ECO:0000259" key="8">
    <source>
        <dbReference type="SMART" id="SM00702"/>
    </source>
</evidence>
<dbReference type="Gene3D" id="2.60.120.620">
    <property type="entry name" value="q2cbj1_9rhob like domain"/>
    <property type="match status" value="1"/>
</dbReference>
<dbReference type="Proteomes" id="UP000054495">
    <property type="component" value="Unassembled WGS sequence"/>
</dbReference>
<organism evidence="9 10">
    <name type="scientific">Ancylostoma ceylanicum</name>
    <dbReference type="NCBI Taxonomy" id="53326"/>
    <lineage>
        <taxon>Eukaryota</taxon>
        <taxon>Metazoa</taxon>
        <taxon>Ecdysozoa</taxon>
        <taxon>Nematoda</taxon>
        <taxon>Chromadorea</taxon>
        <taxon>Rhabditida</taxon>
        <taxon>Rhabditina</taxon>
        <taxon>Rhabditomorpha</taxon>
        <taxon>Strongyloidea</taxon>
        <taxon>Ancylostomatidae</taxon>
        <taxon>Ancylostomatinae</taxon>
        <taxon>Ancylostoma</taxon>
    </lineage>
</organism>
<dbReference type="AlphaFoldDB" id="A0A0D6LWA8"/>